<dbReference type="Gene3D" id="1.10.3730.10">
    <property type="entry name" value="ProC C-terminal domain-like"/>
    <property type="match status" value="1"/>
</dbReference>
<accession>A0A1Q2YDF1</accession>
<feature type="binding site" evidence="4">
    <location>
        <position position="66"/>
    </location>
    <ligand>
        <name>NADPH</name>
        <dbReference type="ChEBI" id="CHEBI:57783"/>
    </ligand>
</feature>
<keyword evidence="5" id="KW-0028">Amino-acid biosynthesis</keyword>
<dbReference type="FunFam" id="1.10.3730.10:FF:000001">
    <property type="entry name" value="Pyrroline-5-carboxylate reductase"/>
    <property type="match status" value="1"/>
</dbReference>
<dbReference type="InterPro" id="IPR000304">
    <property type="entry name" value="Pyrroline-COOH_reductase"/>
</dbReference>
<feature type="binding site" evidence="4">
    <location>
        <position position="41"/>
    </location>
    <ligand>
        <name>NADP(+)</name>
        <dbReference type="ChEBI" id="CHEBI:58349"/>
    </ligand>
</feature>
<dbReference type="GO" id="GO:0055129">
    <property type="term" value="P:L-proline biosynthetic process"/>
    <property type="evidence" value="ECO:0007669"/>
    <property type="project" value="UniProtKB-UniPathway"/>
</dbReference>
<dbReference type="UniPathway" id="UPA00098">
    <property type="reaction ID" value="UER00361"/>
</dbReference>
<dbReference type="SUPFAM" id="SSF51735">
    <property type="entry name" value="NAD(P)-binding Rossmann-fold domains"/>
    <property type="match status" value="1"/>
</dbReference>
<dbReference type="Pfam" id="PF03807">
    <property type="entry name" value="F420_oxidored"/>
    <property type="match status" value="1"/>
</dbReference>
<keyword evidence="2 4" id="KW-0521">NADP</keyword>
<evidence type="ECO:0000256" key="1">
    <source>
        <dbReference type="ARBA" id="ARBA00005525"/>
    </source>
</evidence>
<proteinExistence type="inferred from homology"/>
<evidence type="ECO:0000313" key="8">
    <source>
        <dbReference type="EMBL" id="GAV27570.1"/>
    </source>
</evidence>
<gene>
    <name evidence="8" type="ORF">PMKS-001038</name>
</gene>
<comment type="caution">
    <text evidence="8">The sequence shown here is derived from an EMBL/GenBank/DDBJ whole genome shotgun (WGS) entry which is preliminary data.</text>
</comment>
<feature type="domain" description="Pyrroline-5-carboxylate reductase catalytic N-terminal" evidence="6">
    <location>
        <begin position="9"/>
        <end position="108"/>
    </location>
</feature>
<evidence type="ECO:0000256" key="5">
    <source>
        <dbReference type="RuleBase" id="RU003903"/>
    </source>
</evidence>
<dbReference type="InterPro" id="IPR053790">
    <property type="entry name" value="P5CR-like_CS"/>
</dbReference>
<evidence type="ECO:0000313" key="9">
    <source>
        <dbReference type="Proteomes" id="UP000186136"/>
    </source>
</evidence>
<feature type="binding site" evidence="4">
    <location>
        <begin position="12"/>
        <end position="17"/>
    </location>
    <ligand>
        <name>NADP(+)</name>
        <dbReference type="ChEBI" id="CHEBI:58349"/>
    </ligand>
</feature>
<comment type="similarity">
    <text evidence="1 5">Belongs to the pyrroline-5-carboxylate reductase family.</text>
</comment>
<feature type="domain" description="Pyrroline-5-carboxylate reductase dimerisation" evidence="7">
    <location>
        <begin position="174"/>
        <end position="277"/>
    </location>
</feature>
<evidence type="ECO:0000256" key="3">
    <source>
        <dbReference type="ARBA" id="ARBA00023002"/>
    </source>
</evidence>
<evidence type="ECO:0000259" key="7">
    <source>
        <dbReference type="Pfam" id="PF14748"/>
    </source>
</evidence>
<dbReference type="InterPro" id="IPR029036">
    <property type="entry name" value="P5CR_dimer"/>
</dbReference>
<keyword evidence="9" id="KW-1185">Reference proteome</keyword>
<comment type="catalytic activity">
    <reaction evidence="5">
        <text>L-proline + NADP(+) = (S)-1-pyrroline-5-carboxylate + NADPH + 2 H(+)</text>
        <dbReference type="Rhea" id="RHEA:14109"/>
        <dbReference type="ChEBI" id="CHEBI:15378"/>
        <dbReference type="ChEBI" id="CHEBI:17388"/>
        <dbReference type="ChEBI" id="CHEBI:57783"/>
        <dbReference type="ChEBI" id="CHEBI:58349"/>
        <dbReference type="ChEBI" id="CHEBI:60039"/>
        <dbReference type="EC" id="1.5.1.2"/>
    </reaction>
</comment>
<reference evidence="8 9" key="1">
    <citation type="submission" date="2016-08" db="EMBL/GenBank/DDBJ databases">
        <title>Whole genome shotgun sequence of Pichia membranifaciens KS47-1.</title>
        <authorList>
            <person name="Konishi M."/>
            <person name="Ishida M."/>
            <person name="Arakawa T."/>
            <person name="Kato Y."/>
            <person name="Horiuchi J."/>
        </authorList>
    </citation>
    <scope>NUCLEOTIDE SEQUENCE [LARGE SCALE GENOMIC DNA]</scope>
    <source>
        <strain evidence="8 9">KS47-1</strain>
    </source>
</reference>
<keyword evidence="3 5" id="KW-0560">Oxidoreductase</keyword>
<dbReference type="GO" id="GO:0004735">
    <property type="term" value="F:pyrroline-5-carboxylate reductase activity"/>
    <property type="evidence" value="ECO:0007669"/>
    <property type="project" value="UniProtKB-EC"/>
</dbReference>
<dbReference type="PIRSF" id="PIRSF000193">
    <property type="entry name" value="Pyrrol-5-carb_rd"/>
    <property type="match status" value="1"/>
</dbReference>
<dbReference type="AlphaFoldDB" id="A0A1Q2YDF1"/>
<dbReference type="NCBIfam" id="TIGR00112">
    <property type="entry name" value="proC"/>
    <property type="match status" value="1"/>
</dbReference>
<protein>
    <recommendedName>
        <fullName evidence="5">Pyrroline-5-carboxylate reductase</fullName>
        <ecNumber evidence="5">1.5.1.2</ecNumber>
    </recommendedName>
</protein>
<dbReference type="Pfam" id="PF14748">
    <property type="entry name" value="P5CR_dimer"/>
    <property type="match status" value="1"/>
</dbReference>
<evidence type="ECO:0000256" key="2">
    <source>
        <dbReference type="ARBA" id="ARBA00022857"/>
    </source>
</evidence>
<keyword evidence="5" id="KW-0641">Proline biosynthesis</keyword>
<dbReference type="EC" id="1.5.1.2" evidence="5"/>
<evidence type="ECO:0000259" key="6">
    <source>
        <dbReference type="Pfam" id="PF03807"/>
    </source>
</evidence>
<sequence>MSLPKNYTLTILGAGVMGSAVLSAILKSKPTPFPSKIYCCTGSSASADRLQSTYGDAISTSYGKDNAEAVKKADIIILGCKPFLCQAVIDSVQDALNDKQIVISLLAGWTIDQLSSAMGNPNIARVMTNTPAKYGCGTAIVSFAPVLQGSEFAATRDAVMALVDTVGMALELPEKNMDAATSLVGSGPAFVLLMMQALAEGGVRMGIPYEVAKKCAAKVMEGTAKMVQESGEHPEALKSMVCTPGGTTIGGLMVLEDKGVRGAISRSVEEAADIAAKLGKKK</sequence>
<evidence type="ECO:0000256" key="4">
    <source>
        <dbReference type="PIRSR" id="PIRSR000193-1"/>
    </source>
</evidence>
<dbReference type="InterPro" id="IPR008927">
    <property type="entry name" value="6-PGluconate_DH-like_C_sf"/>
</dbReference>
<dbReference type="PANTHER" id="PTHR11645:SF0">
    <property type="entry name" value="PYRROLINE-5-CARBOXYLATE REDUCTASE 3"/>
    <property type="match status" value="1"/>
</dbReference>
<dbReference type="SUPFAM" id="SSF48179">
    <property type="entry name" value="6-phosphogluconate dehydrogenase C-terminal domain-like"/>
    <property type="match status" value="1"/>
</dbReference>
<dbReference type="EMBL" id="BDGI01000041">
    <property type="protein sequence ID" value="GAV27570.1"/>
    <property type="molecule type" value="Genomic_DNA"/>
</dbReference>
<dbReference type="HAMAP" id="MF_01925">
    <property type="entry name" value="P5C_reductase"/>
    <property type="match status" value="1"/>
</dbReference>
<dbReference type="InterPro" id="IPR028939">
    <property type="entry name" value="P5C_Rdtase_cat_N"/>
</dbReference>
<dbReference type="PROSITE" id="PS00521">
    <property type="entry name" value="P5CR"/>
    <property type="match status" value="1"/>
</dbReference>
<dbReference type="InterPro" id="IPR036291">
    <property type="entry name" value="NAD(P)-bd_dom_sf"/>
</dbReference>
<dbReference type="Proteomes" id="UP000186136">
    <property type="component" value="Unassembled WGS sequence"/>
</dbReference>
<dbReference type="PANTHER" id="PTHR11645">
    <property type="entry name" value="PYRROLINE-5-CARBOXYLATE REDUCTASE"/>
    <property type="match status" value="1"/>
</dbReference>
<name>A0A1Q2YDF1_9ASCO</name>
<comment type="pathway">
    <text evidence="5">Amino-acid biosynthesis; L-proline biosynthesis; L-proline from L-glutamate 5-semialdehyde: step 1/1.</text>
</comment>
<organism evidence="8 9">
    <name type="scientific">Pichia membranifaciens</name>
    <dbReference type="NCBI Taxonomy" id="4926"/>
    <lineage>
        <taxon>Eukaryota</taxon>
        <taxon>Fungi</taxon>
        <taxon>Dikarya</taxon>
        <taxon>Ascomycota</taxon>
        <taxon>Saccharomycotina</taxon>
        <taxon>Pichiomycetes</taxon>
        <taxon>Pichiales</taxon>
        <taxon>Pichiaceae</taxon>
        <taxon>Pichia</taxon>
    </lineage>
</organism>
<dbReference type="Gene3D" id="3.40.50.720">
    <property type="entry name" value="NAD(P)-binding Rossmann-like Domain"/>
    <property type="match status" value="1"/>
</dbReference>
<dbReference type="OrthoDB" id="10263291at2759"/>